<keyword evidence="6" id="KW-1185">Reference proteome</keyword>
<evidence type="ECO:0000256" key="3">
    <source>
        <dbReference type="SAM" id="MobiDB-lite"/>
    </source>
</evidence>
<dbReference type="OrthoDB" id="9811615at2"/>
<sequence length="147" mass="16902">MFGLVPFASRHDLAKEENDFDRLFDVFDEPFLTNFKAPDFKVDVKDNGTSYELTAELPGLKKEDISLTYEDHYLTIATKKSEDNDEKDEKGNYVRRERRSSSMSRSFYIDNVDEAKVTADYKDGVLTVCLPKQTEKTEPSHTIAITD</sequence>
<protein>
    <submittedName>
        <fullName evidence="5">T786P28D</fullName>
    </submittedName>
</protein>
<dbReference type="GeneID" id="83710390"/>
<name>A0A173YQ59_9FIRM</name>
<dbReference type="SUPFAM" id="SSF49764">
    <property type="entry name" value="HSP20-like chaperones"/>
    <property type="match status" value="1"/>
</dbReference>
<dbReference type="PANTHER" id="PTHR11527">
    <property type="entry name" value="HEAT-SHOCK PROTEIN 20 FAMILY MEMBER"/>
    <property type="match status" value="1"/>
</dbReference>
<evidence type="ECO:0000256" key="1">
    <source>
        <dbReference type="PROSITE-ProRule" id="PRU00285"/>
    </source>
</evidence>
<feature type="compositionally biased region" description="Basic and acidic residues" evidence="3">
    <location>
        <begin position="78"/>
        <end position="95"/>
    </location>
</feature>
<dbReference type="Proteomes" id="UP000095546">
    <property type="component" value="Unassembled WGS sequence"/>
</dbReference>
<dbReference type="InterPro" id="IPR008978">
    <property type="entry name" value="HSP20-like_chaperone"/>
</dbReference>
<dbReference type="RefSeq" id="WP_036375793.1">
    <property type="nucleotide sequence ID" value="NZ_CABIWZ010000005.1"/>
</dbReference>
<dbReference type="Pfam" id="PF00011">
    <property type="entry name" value="HSP20"/>
    <property type="match status" value="1"/>
</dbReference>
<dbReference type="STRING" id="187979.ERS852385_01033"/>
<dbReference type="Gene3D" id="2.60.40.790">
    <property type="match status" value="1"/>
</dbReference>
<dbReference type="EMBL" id="CYYU01000005">
    <property type="protein sequence ID" value="CUN66292.1"/>
    <property type="molecule type" value="Genomic_DNA"/>
</dbReference>
<dbReference type="CDD" id="cd06471">
    <property type="entry name" value="ACD_LpsHSP_like"/>
    <property type="match status" value="1"/>
</dbReference>
<dbReference type="InterPro" id="IPR002068">
    <property type="entry name" value="A-crystallin/Hsp20_dom"/>
</dbReference>
<evidence type="ECO:0000259" key="4">
    <source>
        <dbReference type="PROSITE" id="PS01031"/>
    </source>
</evidence>
<accession>A0A173YQ59</accession>
<evidence type="ECO:0000256" key="2">
    <source>
        <dbReference type="RuleBase" id="RU003616"/>
    </source>
</evidence>
<feature type="domain" description="SHSP" evidence="4">
    <location>
        <begin position="31"/>
        <end position="147"/>
    </location>
</feature>
<organism evidence="5 6">
    <name type="scientific">Mitsuokella jalaludinii</name>
    <dbReference type="NCBI Taxonomy" id="187979"/>
    <lineage>
        <taxon>Bacteria</taxon>
        <taxon>Bacillati</taxon>
        <taxon>Bacillota</taxon>
        <taxon>Negativicutes</taxon>
        <taxon>Selenomonadales</taxon>
        <taxon>Selenomonadaceae</taxon>
        <taxon>Mitsuokella</taxon>
    </lineage>
</organism>
<dbReference type="PROSITE" id="PS01031">
    <property type="entry name" value="SHSP"/>
    <property type="match status" value="1"/>
</dbReference>
<evidence type="ECO:0000313" key="6">
    <source>
        <dbReference type="Proteomes" id="UP000095546"/>
    </source>
</evidence>
<proteinExistence type="inferred from homology"/>
<evidence type="ECO:0000313" key="5">
    <source>
        <dbReference type="EMBL" id="CUN66292.1"/>
    </source>
</evidence>
<reference evidence="5 6" key="1">
    <citation type="submission" date="2015-09" db="EMBL/GenBank/DDBJ databases">
        <authorList>
            <consortium name="Pathogen Informatics"/>
        </authorList>
    </citation>
    <scope>NUCLEOTIDE SEQUENCE [LARGE SCALE GENOMIC DNA]</scope>
    <source>
        <strain evidence="5 6">2789STDY5608828</strain>
    </source>
</reference>
<dbReference type="InterPro" id="IPR031107">
    <property type="entry name" value="Small_HSP"/>
</dbReference>
<dbReference type="AlphaFoldDB" id="A0A173YQ59"/>
<dbReference type="eggNOG" id="COG0071">
    <property type="taxonomic scope" value="Bacteria"/>
</dbReference>
<feature type="region of interest" description="Disordered" evidence="3">
    <location>
        <begin position="78"/>
        <end position="102"/>
    </location>
</feature>
<gene>
    <name evidence="5" type="ORF">ERS852385_01033</name>
</gene>
<comment type="similarity">
    <text evidence="1 2">Belongs to the small heat shock protein (HSP20) family.</text>
</comment>